<keyword evidence="4" id="KW-1185">Reference proteome</keyword>
<feature type="region of interest" description="Disordered" evidence="1">
    <location>
        <begin position="95"/>
        <end position="128"/>
    </location>
</feature>
<reference evidence="3 4" key="1">
    <citation type="submission" date="2019-05" db="EMBL/GenBank/DDBJ databases">
        <title>Another draft genome of Portunus trituberculatus and its Hox gene families provides insights of decapod evolution.</title>
        <authorList>
            <person name="Jeong J.-H."/>
            <person name="Song I."/>
            <person name="Kim S."/>
            <person name="Choi T."/>
            <person name="Kim D."/>
            <person name="Ryu S."/>
            <person name="Kim W."/>
        </authorList>
    </citation>
    <scope>NUCLEOTIDE SEQUENCE [LARGE SCALE GENOMIC DNA]</scope>
    <source>
        <tissue evidence="3">Muscle</tissue>
    </source>
</reference>
<protein>
    <submittedName>
        <fullName evidence="3">Uncharacterized protein</fullName>
    </submittedName>
</protein>
<dbReference type="EMBL" id="VSRR010003606">
    <property type="protein sequence ID" value="MPC36778.1"/>
    <property type="molecule type" value="Genomic_DNA"/>
</dbReference>
<evidence type="ECO:0000256" key="2">
    <source>
        <dbReference type="SAM" id="Phobius"/>
    </source>
</evidence>
<keyword evidence="2" id="KW-0812">Transmembrane</keyword>
<sequence>MVINRGSGGERTHLLLLITWSGLFCPLAVPISWFLVVKAEVGLVIAEKKLYRASLDDLDFWKRLLDSAKTLKDSPFRHDFINRDLTYQQRKVLAERRERNRQQMEGDESRRAAPRAHASDQAGAIPTN</sequence>
<proteinExistence type="predicted"/>
<feature type="transmembrane region" description="Helical" evidence="2">
    <location>
        <begin position="12"/>
        <end position="36"/>
    </location>
</feature>
<dbReference type="AlphaFoldDB" id="A0A5B7EU72"/>
<accession>A0A5B7EU72</accession>
<dbReference type="Proteomes" id="UP000324222">
    <property type="component" value="Unassembled WGS sequence"/>
</dbReference>
<gene>
    <name evidence="3" type="ORF">E2C01_030247</name>
</gene>
<keyword evidence="2" id="KW-0472">Membrane</keyword>
<comment type="caution">
    <text evidence="3">The sequence shown here is derived from an EMBL/GenBank/DDBJ whole genome shotgun (WGS) entry which is preliminary data.</text>
</comment>
<organism evidence="3 4">
    <name type="scientific">Portunus trituberculatus</name>
    <name type="common">Swimming crab</name>
    <name type="synonym">Neptunus trituberculatus</name>
    <dbReference type="NCBI Taxonomy" id="210409"/>
    <lineage>
        <taxon>Eukaryota</taxon>
        <taxon>Metazoa</taxon>
        <taxon>Ecdysozoa</taxon>
        <taxon>Arthropoda</taxon>
        <taxon>Crustacea</taxon>
        <taxon>Multicrustacea</taxon>
        <taxon>Malacostraca</taxon>
        <taxon>Eumalacostraca</taxon>
        <taxon>Eucarida</taxon>
        <taxon>Decapoda</taxon>
        <taxon>Pleocyemata</taxon>
        <taxon>Brachyura</taxon>
        <taxon>Eubrachyura</taxon>
        <taxon>Portunoidea</taxon>
        <taxon>Portunidae</taxon>
        <taxon>Portuninae</taxon>
        <taxon>Portunus</taxon>
    </lineage>
</organism>
<evidence type="ECO:0000256" key="1">
    <source>
        <dbReference type="SAM" id="MobiDB-lite"/>
    </source>
</evidence>
<evidence type="ECO:0000313" key="4">
    <source>
        <dbReference type="Proteomes" id="UP000324222"/>
    </source>
</evidence>
<keyword evidence="2" id="KW-1133">Transmembrane helix</keyword>
<evidence type="ECO:0000313" key="3">
    <source>
        <dbReference type="EMBL" id="MPC36778.1"/>
    </source>
</evidence>
<name>A0A5B7EU72_PORTR</name>
<feature type="compositionally biased region" description="Basic and acidic residues" evidence="1">
    <location>
        <begin position="95"/>
        <end position="111"/>
    </location>
</feature>